<feature type="transmembrane region" description="Helical" evidence="2">
    <location>
        <begin position="256"/>
        <end position="273"/>
    </location>
</feature>
<evidence type="ECO:0000313" key="3">
    <source>
        <dbReference type="EMBL" id="QDT61806.1"/>
    </source>
</evidence>
<keyword evidence="4" id="KW-1185">Reference proteome</keyword>
<keyword evidence="2" id="KW-0812">Transmembrane</keyword>
<feature type="transmembrane region" description="Helical" evidence="2">
    <location>
        <begin position="88"/>
        <end position="106"/>
    </location>
</feature>
<feature type="transmembrane region" description="Helical" evidence="2">
    <location>
        <begin position="279"/>
        <end position="297"/>
    </location>
</feature>
<name>A0A517T077_9BACT</name>
<dbReference type="Proteomes" id="UP000315003">
    <property type="component" value="Chromosome"/>
</dbReference>
<keyword evidence="2" id="KW-0472">Membrane</keyword>
<reference evidence="3 4" key="1">
    <citation type="submission" date="2019-02" db="EMBL/GenBank/DDBJ databases">
        <title>Deep-cultivation of Planctomycetes and their phenomic and genomic characterization uncovers novel biology.</title>
        <authorList>
            <person name="Wiegand S."/>
            <person name="Jogler M."/>
            <person name="Boedeker C."/>
            <person name="Pinto D."/>
            <person name="Vollmers J."/>
            <person name="Rivas-Marin E."/>
            <person name="Kohn T."/>
            <person name="Peeters S.H."/>
            <person name="Heuer A."/>
            <person name="Rast P."/>
            <person name="Oberbeckmann S."/>
            <person name="Bunk B."/>
            <person name="Jeske O."/>
            <person name="Meyerdierks A."/>
            <person name="Storesund J.E."/>
            <person name="Kallscheuer N."/>
            <person name="Luecker S."/>
            <person name="Lage O.M."/>
            <person name="Pohl T."/>
            <person name="Merkel B.J."/>
            <person name="Hornburger P."/>
            <person name="Mueller R.-W."/>
            <person name="Bruemmer F."/>
            <person name="Labrenz M."/>
            <person name="Spormann A.M."/>
            <person name="Op den Camp H."/>
            <person name="Overmann J."/>
            <person name="Amann R."/>
            <person name="Jetten M.S.M."/>
            <person name="Mascher T."/>
            <person name="Medema M.H."/>
            <person name="Devos D.P."/>
            <person name="Kaster A.-K."/>
            <person name="Ovreas L."/>
            <person name="Rohde M."/>
            <person name="Galperin M.Y."/>
            <person name="Jogler C."/>
        </authorList>
    </citation>
    <scope>NUCLEOTIDE SEQUENCE [LARGE SCALE GENOMIC DNA]</scope>
    <source>
        <strain evidence="3 4">SV_7m_r</strain>
    </source>
</reference>
<dbReference type="EMBL" id="CP036272">
    <property type="protein sequence ID" value="QDT61806.1"/>
    <property type="molecule type" value="Genomic_DNA"/>
</dbReference>
<organism evidence="3 4">
    <name type="scientific">Stieleria bergensis</name>
    <dbReference type="NCBI Taxonomy" id="2528025"/>
    <lineage>
        <taxon>Bacteria</taxon>
        <taxon>Pseudomonadati</taxon>
        <taxon>Planctomycetota</taxon>
        <taxon>Planctomycetia</taxon>
        <taxon>Pirellulales</taxon>
        <taxon>Pirellulaceae</taxon>
        <taxon>Stieleria</taxon>
    </lineage>
</organism>
<gene>
    <name evidence="3" type="ORF">SV7mr_43460</name>
</gene>
<dbReference type="AlphaFoldDB" id="A0A517T077"/>
<sequence>MTDDSEAINPYRPSESIETAPLAGMGAEIPKLTFRGTIRTSDQRLSMIKPGIRKDLTDAKSSTMGVLVMLTALFFLTDGAQAAIDRPLPVGCSILALLAVQAYRFFTAKRRLTKRLNLAHDNESTIEGWMDTETFYISIDDGLAVGTHPMKQLVGSACDDFLWSLCFFPSYLLWQTIPINAFETPTLARQLARQVQQQRPPTHPQLNVTPEDLTPVFPTLRQADSDALMFGGMIHVSDIRLLENGKRFLRRVSRQVYADLLPMVVFMIAAIVITDFSEIAIMVSVIAIATVVLLIAWRTFRTKRSNGGLGLALFDTQGWIDQQGVAFGNARSQGMFRWDYWSGYEIQPDAASIYRQDPLDLGQLFARRQFACDADWERACQLIRDNLSQPDSTGGNRNTQEPAAHSQP</sequence>
<accession>A0A517T077</accession>
<evidence type="ECO:0000313" key="4">
    <source>
        <dbReference type="Proteomes" id="UP000315003"/>
    </source>
</evidence>
<dbReference type="RefSeq" id="WP_145276119.1">
    <property type="nucleotide sequence ID" value="NZ_CP036272.1"/>
</dbReference>
<feature type="region of interest" description="Disordered" evidence="1">
    <location>
        <begin position="387"/>
        <end position="408"/>
    </location>
</feature>
<keyword evidence="2" id="KW-1133">Transmembrane helix</keyword>
<proteinExistence type="predicted"/>
<evidence type="ECO:0000256" key="1">
    <source>
        <dbReference type="SAM" id="MobiDB-lite"/>
    </source>
</evidence>
<dbReference type="OrthoDB" id="243569at2"/>
<protein>
    <submittedName>
        <fullName evidence="3">Uncharacterized protein</fullName>
    </submittedName>
</protein>
<evidence type="ECO:0000256" key="2">
    <source>
        <dbReference type="SAM" id="Phobius"/>
    </source>
</evidence>
<feature type="transmembrane region" description="Helical" evidence="2">
    <location>
        <begin position="59"/>
        <end position="76"/>
    </location>
</feature>